<evidence type="ECO:0000313" key="3">
    <source>
        <dbReference type="EMBL" id="OFC62520.1"/>
    </source>
</evidence>
<dbReference type="AlphaFoldDB" id="A0A1E7Z159"/>
<dbReference type="EMBL" id="MAYS01000226">
    <property type="protein sequence ID" value="OFC62520.1"/>
    <property type="molecule type" value="Genomic_DNA"/>
</dbReference>
<reference evidence="3 4" key="1">
    <citation type="submission" date="2016-07" db="EMBL/GenBank/DDBJ databases">
        <authorList>
            <person name="Yuval B."/>
        </authorList>
    </citation>
    <scope>NUCLEOTIDE SEQUENCE [LARGE SCALE GENOMIC DNA]</scope>
    <source>
        <strain evidence="3 4">IL</strain>
    </source>
</reference>
<proteinExistence type="predicted"/>
<evidence type="ECO:0000313" key="4">
    <source>
        <dbReference type="Proteomes" id="UP000243534"/>
    </source>
</evidence>
<dbReference type="InterPro" id="IPR048428">
    <property type="entry name" value="YobI-NTPase"/>
</dbReference>
<organism evidence="3 4">
    <name type="scientific">Candidatus Erwinia dacicola</name>
    <dbReference type="NCBI Taxonomy" id="252393"/>
    <lineage>
        <taxon>Bacteria</taxon>
        <taxon>Pseudomonadati</taxon>
        <taxon>Pseudomonadota</taxon>
        <taxon>Gammaproteobacteria</taxon>
        <taxon>Enterobacterales</taxon>
        <taxon>Erwiniaceae</taxon>
        <taxon>Erwinia</taxon>
    </lineage>
</organism>
<dbReference type="Proteomes" id="UP000243534">
    <property type="component" value="Unassembled WGS sequence"/>
</dbReference>
<feature type="domain" description="YobI-like P-loop NTPase" evidence="2">
    <location>
        <begin position="80"/>
        <end position="297"/>
    </location>
</feature>
<sequence length="297" mass="34784">MHGAEYKAERRSCKHPKRRSSAAHATGVLRSFCFFKERCEKYRDYRSLWSRKKYCDTFLSKCQVEKRLHQCVPGRFFNVRKERRNPPENAEIELSILQQILYKENKDNIPDSRIDRIQNRDIKHVISLFETSISIVVPLFCLYLSVFPKKILLFFSVNEATISLVNDAYPERLWCSIALVLVTLFCIVRVASKVGFFDKKLKLSKIAFLQASAEMAQQESSSLLNNCLDEIVYFFSRSKSKIVVFEDLDRLGNTEVFVKLREINQIVNNNLKNDPVRFLYACRDDIFLGADIRTKFF</sequence>
<protein>
    <recommendedName>
        <fullName evidence="2">YobI-like P-loop NTPase domain-containing protein</fullName>
    </recommendedName>
</protein>
<feature type="transmembrane region" description="Helical" evidence="1">
    <location>
        <begin position="173"/>
        <end position="192"/>
    </location>
</feature>
<accession>A0A1E7Z159</accession>
<evidence type="ECO:0000256" key="1">
    <source>
        <dbReference type="SAM" id="Phobius"/>
    </source>
</evidence>
<evidence type="ECO:0000259" key="2">
    <source>
        <dbReference type="Pfam" id="PF20693"/>
    </source>
</evidence>
<feature type="transmembrane region" description="Helical" evidence="1">
    <location>
        <begin position="125"/>
        <end position="146"/>
    </location>
</feature>
<keyword evidence="1" id="KW-1133">Transmembrane helix</keyword>
<dbReference type="Pfam" id="PF20693">
    <property type="entry name" value="YobI-ATPase"/>
    <property type="match status" value="1"/>
</dbReference>
<gene>
    <name evidence="3" type="ORF">BBW68_09370</name>
</gene>
<keyword evidence="1" id="KW-0472">Membrane</keyword>
<comment type="caution">
    <text evidence="3">The sequence shown here is derived from an EMBL/GenBank/DDBJ whole genome shotgun (WGS) entry which is preliminary data.</text>
</comment>
<name>A0A1E7Z159_9GAMM</name>
<keyword evidence="1" id="KW-0812">Transmembrane</keyword>